<dbReference type="CDD" id="cd06550">
    <property type="entry name" value="TM_ABC_iron-siderophores_like"/>
    <property type="match status" value="1"/>
</dbReference>
<dbReference type="Proteomes" id="UP000198548">
    <property type="component" value="Unassembled WGS sequence"/>
</dbReference>
<keyword evidence="6 8" id="KW-1133">Transmembrane helix</keyword>
<dbReference type="FunFam" id="1.10.3470.10:FF:000001">
    <property type="entry name" value="Vitamin B12 ABC transporter permease BtuC"/>
    <property type="match status" value="1"/>
</dbReference>
<sequence>MEMRNQKSAGRYTRQSKRTIKLFLFLVGVLLVMFFVSMGAGHLTLSLIDIFKTLIGSGTDSHALLLFQFRIPRLLVAVLVGIGMGVAGAVFQGITQNELADPGIIGIHSGSGLFVVMFLYLTSLYEGSQPWCTQLSLPFVAFIGGITAALMIYILAWKSGVTPVRLILVGIGLNAGFSALLLLVQLKMSDSDFNRALVWLSGSIWNASWQSVWSLLPWILIFLPLTLYKARILAVMQLGEEMALGLGTRVEKEKFLLLIIGVAMAAASVAVAGGIAFLGLVAPHLSRRLVGGKFLRLIPITAVVGAILMVVSDTLARTLLAPAEIPVGLIVSVLGAPYFIYLLMTIKD</sequence>
<name>A0A1H7U1A3_9LACT</name>
<evidence type="ECO:0000256" key="4">
    <source>
        <dbReference type="ARBA" id="ARBA00022475"/>
    </source>
</evidence>
<feature type="transmembrane region" description="Helical" evidence="8">
    <location>
        <begin position="20"/>
        <end position="40"/>
    </location>
</feature>
<feature type="transmembrane region" description="Helical" evidence="8">
    <location>
        <begin position="137"/>
        <end position="157"/>
    </location>
</feature>
<evidence type="ECO:0000256" key="6">
    <source>
        <dbReference type="ARBA" id="ARBA00022989"/>
    </source>
</evidence>
<dbReference type="Gene3D" id="1.10.3470.10">
    <property type="entry name" value="ABC transporter involved in vitamin B12 uptake, BtuC"/>
    <property type="match status" value="1"/>
</dbReference>
<dbReference type="GO" id="GO:0005886">
    <property type="term" value="C:plasma membrane"/>
    <property type="evidence" value="ECO:0007669"/>
    <property type="project" value="UniProtKB-SubCell"/>
</dbReference>
<dbReference type="STRING" id="426703.SAMN04488100_11524"/>
<feature type="transmembrane region" description="Helical" evidence="8">
    <location>
        <begin position="163"/>
        <end position="184"/>
    </location>
</feature>
<dbReference type="InterPro" id="IPR000522">
    <property type="entry name" value="ABC_transptr_permease_BtuC"/>
</dbReference>
<evidence type="ECO:0000256" key="8">
    <source>
        <dbReference type="SAM" id="Phobius"/>
    </source>
</evidence>
<dbReference type="EMBL" id="BJUX01000016">
    <property type="protein sequence ID" value="GEK89506.1"/>
    <property type="molecule type" value="Genomic_DNA"/>
</dbReference>
<evidence type="ECO:0000256" key="1">
    <source>
        <dbReference type="ARBA" id="ARBA00004651"/>
    </source>
</evidence>
<evidence type="ECO:0000313" key="11">
    <source>
        <dbReference type="Proteomes" id="UP000198548"/>
    </source>
</evidence>
<keyword evidence="5 8" id="KW-0812">Transmembrane</keyword>
<evidence type="ECO:0000256" key="7">
    <source>
        <dbReference type="ARBA" id="ARBA00023136"/>
    </source>
</evidence>
<gene>
    <name evidence="9" type="primary">fhuG</name>
    <name evidence="9" type="ORF">APU01nite_15450</name>
    <name evidence="10" type="ORF">SAMN04488100_11524</name>
</gene>
<dbReference type="GO" id="GO:0033214">
    <property type="term" value="P:siderophore-iron import into cell"/>
    <property type="evidence" value="ECO:0007669"/>
    <property type="project" value="TreeGrafter"/>
</dbReference>
<keyword evidence="7 8" id="KW-0472">Membrane</keyword>
<evidence type="ECO:0000313" key="9">
    <source>
        <dbReference type="EMBL" id="GEK89506.1"/>
    </source>
</evidence>
<dbReference type="PANTHER" id="PTHR30472:SF64">
    <property type="entry name" value="IRON(3+)-HYDROXAMATE IMPORT SYSTEM PERMEASE PROTEIN FHUG"/>
    <property type="match status" value="1"/>
</dbReference>
<feature type="transmembrane region" description="Helical" evidence="8">
    <location>
        <begin position="294"/>
        <end position="311"/>
    </location>
</feature>
<dbReference type="PANTHER" id="PTHR30472">
    <property type="entry name" value="FERRIC ENTEROBACTIN TRANSPORT SYSTEM PERMEASE PROTEIN"/>
    <property type="match status" value="1"/>
</dbReference>
<dbReference type="EMBL" id="FOBL01000015">
    <property type="protein sequence ID" value="SEL90761.1"/>
    <property type="molecule type" value="Genomic_DNA"/>
</dbReference>
<evidence type="ECO:0000256" key="3">
    <source>
        <dbReference type="ARBA" id="ARBA00022448"/>
    </source>
</evidence>
<evidence type="ECO:0000313" key="12">
    <source>
        <dbReference type="Proteomes" id="UP000321425"/>
    </source>
</evidence>
<evidence type="ECO:0000313" key="10">
    <source>
        <dbReference type="EMBL" id="SEL90761.1"/>
    </source>
</evidence>
<feature type="transmembrane region" description="Helical" evidence="8">
    <location>
        <begin position="74"/>
        <end position="94"/>
    </location>
</feature>
<dbReference type="Pfam" id="PF01032">
    <property type="entry name" value="FecCD"/>
    <property type="match status" value="1"/>
</dbReference>
<organism evidence="10 11">
    <name type="scientific">Alkalibacterium putridalgicola</name>
    <dbReference type="NCBI Taxonomy" id="426703"/>
    <lineage>
        <taxon>Bacteria</taxon>
        <taxon>Bacillati</taxon>
        <taxon>Bacillota</taxon>
        <taxon>Bacilli</taxon>
        <taxon>Lactobacillales</taxon>
        <taxon>Carnobacteriaceae</taxon>
        <taxon>Alkalibacterium</taxon>
    </lineage>
</organism>
<feature type="transmembrane region" description="Helical" evidence="8">
    <location>
        <begin position="106"/>
        <end position="125"/>
    </location>
</feature>
<dbReference type="SUPFAM" id="SSF81345">
    <property type="entry name" value="ABC transporter involved in vitamin B12 uptake, BtuC"/>
    <property type="match status" value="1"/>
</dbReference>
<comment type="similarity">
    <text evidence="2">Belongs to the binding-protein-dependent transport system permease family. FecCD subfamily.</text>
</comment>
<proteinExistence type="inferred from homology"/>
<comment type="subcellular location">
    <subcellularLocation>
        <location evidence="1">Cell membrane</location>
        <topology evidence="1">Multi-pass membrane protein</topology>
    </subcellularLocation>
</comment>
<feature type="transmembrane region" description="Helical" evidence="8">
    <location>
        <begin position="323"/>
        <end position="344"/>
    </location>
</feature>
<dbReference type="AlphaFoldDB" id="A0A1H7U1A3"/>
<dbReference type="RefSeq" id="WP_218142344.1">
    <property type="nucleotide sequence ID" value="NZ_BJUX01000016.1"/>
</dbReference>
<keyword evidence="4" id="KW-1003">Cell membrane</keyword>
<keyword evidence="12" id="KW-1185">Reference proteome</keyword>
<feature type="transmembrane region" description="Helical" evidence="8">
    <location>
        <begin position="255"/>
        <end position="282"/>
    </location>
</feature>
<evidence type="ECO:0000256" key="5">
    <source>
        <dbReference type="ARBA" id="ARBA00022692"/>
    </source>
</evidence>
<evidence type="ECO:0000256" key="2">
    <source>
        <dbReference type="ARBA" id="ARBA00007935"/>
    </source>
</evidence>
<protein>
    <submittedName>
        <fullName evidence="10">Iron complex transport system permease protein</fullName>
    </submittedName>
    <submittedName>
        <fullName evidence="9">Iron(3+)-hydroxamate import system permease protein FhuG</fullName>
    </submittedName>
</protein>
<reference evidence="9 12" key="2">
    <citation type="submission" date="2019-07" db="EMBL/GenBank/DDBJ databases">
        <title>Whole genome shotgun sequence of Alkalibacterium putridalgicola NBRC 103243.</title>
        <authorList>
            <person name="Hosoyama A."/>
            <person name="Uohara A."/>
            <person name="Ohji S."/>
            <person name="Ichikawa N."/>
        </authorList>
    </citation>
    <scope>NUCLEOTIDE SEQUENCE [LARGE SCALE GENOMIC DNA]</scope>
    <source>
        <strain evidence="9 12">NBRC 103243</strain>
    </source>
</reference>
<dbReference type="InterPro" id="IPR037294">
    <property type="entry name" value="ABC_BtuC-like"/>
</dbReference>
<dbReference type="GO" id="GO:0022857">
    <property type="term" value="F:transmembrane transporter activity"/>
    <property type="evidence" value="ECO:0007669"/>
    <property type="project" value="InterPro"/>
</dbReference>
<reference evidence="10 11" key="1">
    <citation type="submission" date="2016-10" db="EMBL/GenBank/DDBJ databases">
        <authorList>
            <person name="de Groot N.N."/>
        </authorList>
    </citation>
    <scope>NUCLEOTIDE SEQUENCE [LARGE SCALE GENOMIC DNA]</scope>
    <source>
        <strain evidence="10 11">DSM 19182</strain>
    </source>
</reference>
<keyword evidence="3" id="KW-0813">Transport</keyword>
<dbReference type="Proteomes" id="UP000321425">
    <property type="component" value="Unassembled WGS sequence"/>
</dbReference>
<accession>A0A1H7U1A3</accession>